<reference evidence="2 3" key="1">
    <citation type="submission" date="2024-03" db="EMBL/GenBank/DDBJ databases">
        <title>Sequence of Lycoming College Course Isolates.</title>
        <authorList>
            <person name="Plotts O."/>
            <person name="Newman J."/>
        </authorList>
    </citation>
    <scope>NUCLEOTIDE SEQUENCE [LARGE SCALE GENOMIC DNA]</scope>
    <source>
        <strain evidence="2 3">CJB-3</strain>
    </source>
</reference>
<dbReference type="EMBL" id="JBBEUB010000005">
    <property type="protein sequence ID" value="MEJ2904053.1"/>
    <property type="molecule type" value="Genomic_DNA"/>
</dbReference>
<name>A0ABU8NS76_9SPHI</name>
<keyword evidence="1" id="KW-0175">Coiled coil</keyword>
<gene>
    <name evidence="2" type="ORF">WAE58_16530</name>
</gene>
<proteinExistence type="predicted"/>
<evidence type="ECO:0000313" key="2">
    <source>
        <dbReference type="EMBL" id="MEJ2904053.1"/>
    </source>
</evidence>
<feature type="coiled-coil region" evidence="1">
    <location>
        <begin position="77"/>
        <end position="104"/>
    </location>
</feature>
<organism evidence="2 3">
    <name type="scientific">Pedobacter panaciterrae</name>
    <dbReference type="NCBI Taxonomy" id="363849"/>
    <lineage>
        <taxon>Bacteria</taxon>
        <taxon>Pseudomonadati</taxon>
        <taxon>Bacteroidota</taxon>
        <taxon>Sphingobacteriia</taxon>
        <taxon>Sphingobacteriales</taxon>
        <taxon>Sphingobacteriaceae</taxon>
        <taxon>Pedobacter</taxon>
    </lineage>
</organism>
<protein>
    <recommendedName>
        <fullName evidence="4">HTH cro/C1-type domain-containing protein</fullName>
    </recommendedName>
</protein>
<dbReference type="RefSeq" id="WP_172662363.1">
    <property type="nucleotide sequence ID" value="NZ_JABMKW010000018.1"/>
</dbReference>
<dbReference type="Proteomes" id="UP001378956">
    <property type="component" value="Unassembled WGS sequence"/>
</dbReference>
<evidence type="ECO:0000313" key="3">
    <source>
        <dbReference type="Proteomes" id="UP001378956"/>
    </source>
</evidence>
<evidence type="ECO:0008006" key="4">
    <source>
        <dbReference type="Google" id="ProtNLM"/>
    </source>
</evidence>
<accession>A0ABU8NS76</accession>
<sequence>MALKRIVDELLKEKGRSMTWLAEKMDKTFDGLKLSLTRGSIKYNDIITLSKVLDVPPATFFQTTVIPYSNKSVESLVSDQKAEYTDLKSNLKNCKEMLTALKDQIKDKDKIISLLSKGN</sequence>
<evidence type="ECO:0000256" key="1">
    <source>
        <dbReference type="SAM" id="Coils"/>
    </source>
</evidence>
<keyword evidence="3" id="KW-1185">Reference proteome</keyword>
<comment type="caution">
    <text evidence="2">The sequence shown here is derived from an EMBL/GenBank/DDBJ whole genome shotgun (WGS) entry which is preliminary data.</text>
</comment>